<keyword evidence="3" id="KW-1185">Reference proteome</keyword>
<evidence type="ECO:0000313" key="3">
    <source>
        <dbReference type="Proteomes" id="UP000654075"/>
    </source>
</evidence>
<protein>
    <recommendedName>
        <fullName evidence="1">Lon N-terminal domain-containing protein</fullName>
    </recommendedName>
</protein>
<evidence type="ECO:0000259" key="1">
    <source>
        <dbReference type="PROSITE" id="PS51787"/>
    </source>
</evidence>
<dbReference type="Proteomes" id="UP000654075">
    <property type="component" value="Unassembled WGS sequence"/>
</dbReference>
<dbReference type="AlphaFoldDB" id="A0A813HCQ2"/>
<dbReference type="EMBL" id="CAJNNV010031280">
    <property type="protein sequence ID" value="CAE8635396.1"/>
    <property type="molecule type" value="Genomic_DNA"/>
</dbReference>
<dbReference type="PROSITE" id="PS51787">
    <property type="entry name" value="LON_N"/>
    <property type="match status" value="1"/>
</dbReference>
<dbReference type="InterPro" id="IPR046336">
    <property type="entry name" value="Lon_prtase_N_sf"/>
</dbReference>
<dbReference type="InterPro" id="IPR015947">
    <property type="entry name" value="PUA-like_sf"/>
</dbReference>
<organism evidence="2 3">
    <name type="scientific">Polarella glacialis</name>
    <name type="common">Dinoflagellate</name>
    <dbReference type="NCBI Taxonomy" id="89957"/>
    <lineage>
        <taxon>Eukaryota</taxon>
        <taxon>Sar</taxon>
        <taxon>Alveolata</taxon>
        <taxon>Dinophyceae</taxon>
        <taxon>Suessiales</taxon>
        <taxon>Suessiaceae</taxon>
        <taxon>Polarella</taxon>
    </lineage>
</organism>
<proteinExistence type="predicted"/>
<dbReference type="PANTHER" id="PTHR46732">
    <property type="entry name" value="ATP-DEPENDENT PROTEASE LA (LON) DOMAIN PROTEIN"/>
    <property type="match status" value="1"/>
</dbReference>
<dbReference type="SUPFAM" id="SSF88697">
    <property type="entry name" value="PUA domain-like"/>
    <property type="match status" value="1"/>
</dbReference>
<dbReference type="OrthoDB" id="363718at2759"/>
<gene>
    <name evidence="2" type="ORF">PGLA1383_LOCUS50991</name>
</gene>
<sequence length="710" mass="81785">MACAATTPKPRGRAFRPGYSHVVVGLLVATCLTSVSFQRGRCWVSGCPGLVRAPRRAELRASRARLFSSAEDVEEWPSQRQLPAEDDEERPSLARWLPPFEEGEPDIEDAVIEDGVTVLPLFHMGGVAAYMPYSFHELSIFEPRYRKLYNDILISGSRRFVVPSVNPDGRLAEVGVVFYLTDLQDVSEETSGEVKYVCNHSVIGRVRIGRVLNPSAWFNGEAYLRAETVPLDDTDGESEETFPELEKEVLHRLSRTTRMQLELDVPQISPDVGELVNASRAKQGGLWSLAATWAEYYEHLLSEKEEMLNEEMSHTYWKDMKEDGQFDGMEDDDDDDEDYDGEEDINMDDLKPALRNQMQKLQIQYEEEADVLMGDLAELVQRLLQSTTHRERLELLRDAFALEEGRLMAKKAVFAPFPWDSLESFAIQRADTAVQRISDEEGRKEVTEVEVALDIGVEGFAETFRDLVEEPSPERAEAEFPRLEFEAQAEIWSRDQILADQAKPYADFAGLRFPTLETAENFDYHKDRGLARVIERTYPIKVPGYRRLDPYLREYIYFLHNLDPQRFTVSRICQRYRMREKTVAKVVQEWGANLYMTRTGLCRLNNKQTTREAVILGKKEEAYGKWVGWDQLGDDDDPETDDEELGEFKGWRSTSDWVRRQTVEVDMMSAFPMMEKRDPMPKRVDVDMVVDSRQNHKIINWIDPTDKVVF</sequence>
<dbReference type="PANTHER" id="PTHR46732:SF8">
    <property type="entry name" value="ATP-DEPENDENT PROTEASE LA (LON) DOMAIN PROTEIN"/>
    <property type="match status" value="1"/>
</dbReference>
<reference evidence="2" key="1">
    <citation type="submission" date="2021-02" db="EMBL/GenBank/DDBJ databases">
        <authorList>
            <person name="Dougan E. K."/>
            <person name="Rhodes N."/>
            <person name="Thang M."/>
            <person name="Chan C."/>
        </authorList>
    </citation>
    <scope>NUCLEOTIDE SEQUENCE</scope>
</reference>
<comment type="caution">
    <text evidence="2">The sequence shown here is derived from an EMBL/GenBank/DDBJ whole genome shotgun (WGS) entry which is preliminary data.</text>
</comment>
<feature type="domain" description="Lon N-terminal" evidence="1">
    <location>
        <begin position="116"/>
        <end position="404"/>
    </location>
</feature>
<dbReference type="InterPro" id="IPR003111">
    <property type="entry name" value="Lon_prtase_N"/>
</dbReference>
<dbReference type="Gene3D" id="2.30.130.40">
    <property type="entry name" value="LON domain-like"/>
    <property type="match status" value="1"/>
</dbReference>
<evidence type="ECO:0000313" key="2">
    <source>
        <dbReference type="EMBL" id="CAE8635396.1"/>
    </source>
</evidence>
<name>A0A813HCQ2_POLGL</name>
<accession>A0A813HCQ2</accession>